<protein>
    <recommendedName>
        <fullName evidence="2">Integrase catalytic domain-containing protein</fullName>
    </recommendedName>
</protein>
<proteinExistence type="predicted"/>
<feature type="compositionally biased region" description="Low complexity" evidence="1">
    <location>
        <begin position="610"/>
        <end position="619"/>
    </location>
</feature>
<dbReference type="InterPro" id="IPR036397">
    <property type="entry name" value="RNaseH_sf"/>
</dbReference>
<sequence>MKSLPIRPGAQYALYQDIHEIITVDPTQIALRSIKSKHYVFIPHDTFRALQVNGELTLHQQAPIDKSLTSILVDLNTKQSKDVQRKAYYLRGLGKKYHGSLPHSQTINELTLLAAKIGDLKPPCYTTVYTWFREYRSANFNPLALLKHPSNLPRGKQLNDATHTIIREHMHEFYLKRPHPTVKTLYRFICSHIENTNRANLPLNIAPIEIPSLSTVHRAIRKINRYLLDLHHHGLSHAQKSHKYGLKHEVPAALLAVVEGDSHLVDLELVDENGNNMGRPWLFILIEVMTRCIIGWELSFVPPCAEKVLRAFRMALETSEDSEPGGRMEELVLDNGMETANQTIQNIAAILGFKLTYGPPGCPDVKAHIERFFGTLNTNLIHAIPGTTYSNREMKGDYNSDKKACLTLEKLNDVFSRWIRDVYHDFYHTGIHQTPHQAWTAALAQQLPPERYSREDLDGLCRSIIFRKCANGCVHFLNLSWTGPALSDIAHRLKANQKAMIYYDPSNLSTVWVAHPERPTELFEAIATDPHYQNHLTLFEHKLVLEQLKKERLAFSDVRARQTLLEIHKEIQLISEGKKAKATTDKNKVKKTTKKTNVQRNNIKKTSKTRAALPAPAEALRQDDLDGPTAYPIISPKDDKNE</sequence>
<evidence type="ECO:0000259" key="2">
    <source>
        <dbReference type="PROSITE" id="PS50994"/>
    </source>
</evidence>
<dbReference type="EMBL" id="CABVJE010000001">
    <property type="protein sequence ID" value="VVP75398.1"/>
    <property type="molecule type" value="Genomic_DNA"/>
</dbReference>
<feature type="region of interest" description="Disordered" evidence="1">
    <location>
        <begin position="580"/>
        <end position="642"/>
    </location>
</feature>
<dbReference type="PROSITE" id="PS50994">
    <property type="entry name" value="INTEGRASE"/>
    <property type="match status" value="1"/>
</dbReference>
<dbReference type="GO" id="GO:0015074">
    <property type="term" value="P:DNA integration"/>
    <property type="evidence" value="ECO:0007669"/>
    <property type="project" value="InterPro"/>
</dbReference>
<dbReference type="RefSeq" id="WP_150671775.1">
    <property type="nucleotide sequence ID" value="NZ_CABVJE010000001.1"/>
</dbReference>
<dbReference type="OrthoDB" id="501284at2"/>
<dbReference type="Gene3D" id="3.30.420.10">
    <property type="entry name" value="Ribonuclease H-like superfamily/Ribonuclease H"/>
    <property type="match status" value="1"/>
</dbReference>
<dbReference type="SUPFAM" id="SSF53098">
    <property type="entry name" value="Ribonuclease H-like"/>
    <property type="match status" value="1"/>
</dbReference>
<dbReference type="InterPro" id="IPR001584">
    <property type="entry name" value="Integrase_cat-core"/>
</dbReference>
<name>A0A5E7RPG9_PSEFL</name>
<reference evidence="3 4" key="1">
    <citation type="submission" date="2019-09" db="EMBL/GenBank/DDBJ databases">
        <authorList>
            <person name="Chandra G."/>
            <person name="Truman W A."/>
        </authorList>
    </citation>
    <scope>NUCLEOTIDE SEQUENCE [LARGE SCALE GENOMIC DNA]</scope>
    <source>
        <strain evidence="3">PS938</strain>
    </source>
</reference>
<dbReference type="AlphaFoldDB" id="A0A5E7RPG9"/>
<accession>A0A5E7RPG9</accession>
<dbReference type="Proteomes" id="UP000327191">
    <property type="component" value="Unassembled WGS sequence"/>
</dbReference>
<dbReference type="GO" id="GO:0003676">
    <property type="term" value="F:nucleic acid binding"/>
    <property type="evidence" value="ECO:0007669"/>
    <property type="project" value="InterPro"/>
</dbReference>
<evidence type="ECO:0000313" key="3">
    <source>
        <dbReference type="EMBL" id="VVP75398.1"/>
    </source>
</evidence>
<gene>
    <name evidence="3" type="ORF">PS938_00173</name>
</gene>
<dbReference type="InterPro" id="IPR012337">
    <property type="entry name" value="RNaseH-like_sf"/>
</dbReference>
<organism evidence="3 4">
    <name type="scientific">Pseudomonas fluorescens</name>
    <dbReference type="NCBI Taxonomy" id="294"/>
    <lineage>
        <taxon>Bacteria</taxon>
        <taxon>Pseudomonadati</taxon>
        <taxon>Pseudomonadota</taxon>
        <taxon>Gammaproteobacteria</taxon>
        <taxon>Pseudomonadales</taxon>
        <taxon>Pseudomonadaceae</taxon>
        <taxon>Pseudomonas</taxon>
    </lineage>
</organism>
<evidence type="ECO:0000313" key="4">
    <source>
        <dbReference type="Proteomes" id="UP000327191"/>
    </source>
</evidence>
<feature type="domain" description="Integrase catalytic" evidence="2">
    <location>
        <begin position="247"/>
        <end position="443"/>
    </location>
</feature>
<evidence type="ECO:0000256" key="1">
    <source>
        <dbReference type="SAM" id="MobiDB-lite"/>
    </source>
</evidence>